<evidence type="ECO:0000256" key="5">
    <source>
        <dbReference type="ARBA" id="ARBA00022989"/>
    </source>
</evidence>
<feature type="transmembrane region" description="Helical" evidence="7">
    <location>
        <begin position="304"/>
        <end position="326"/>
    </location>
</feature>
<reference evidence="8 9" key="1">
    <citation type="journal article" date="2020" name="Microorganisms">
        <title>Osmotic Adaptation and Compatible Solute Biosynthesis of Phototrophic Bacteria as Revealed from Genome Analyses.</title>
        <authorList>
            <person name="Imhoff J.F."/>
            <person name="Rahn T."/>
            <person name="Kunzel S."/>
            <person name="Keller A."/>
            <person name="Neulinger S.C."/>
        </authorList>
    </citation>
    <scope>NUCLEOTIDE SEQUENCE [LARGE SCALE GENOMIC DNA]</scope>
    <source>
        <strain evidence="8 9">DSM 6210</strain>
    </source>
</reference>
<dbReference type="Pfam" id="PF13440">
    <property type="entry name" value="Polysacc_synt_3"/>
    <property type="match status" value="1"/>
</dbReference>
<feature type="transmembrane region" description="Helical" evidence="7">
    <location>
        <begin position="432"/>
        <end position="457"/>
    </location>
</feature>
<evidence type="ECO:0000313" key="8">
    <source>
        <dbReference type="EMBL" id="MBK1629708.1"/>
    </source>
</evidence>
<dbReference type="EMBL" id="NRRV01000004">
    <property type="protein sequence ID" value="MBK1629708.1"/>
    <property type="molecule type" value="Genomic_DNA"/>
</dbReference>
<proteinExistence type="inferred from homology"/>
<keyword evidence="9" id="KW-1185">Reference proteome</keyword>
<dbReference type="PANTHER" id="PTHR30250">
    <property type="entry name" value="PST FAMILY PREDICTED COLANIC ACID TRANSPORTER"/>
    <property type="match status" value="1"/>
</dbReference>
<keyword evidence="5 7" id="KW-1133">Transmembrane helix</keyword>
<dbReference type="Proteomes" id="UP000748752">
    <property type="component" value="Unassembled WGS sequence"/>
</dbReference>
<sequence length="520" mass="55482">MNRPYLRNRVHGQWLDHDGVTVSDFEAAIRRGAIWSYAGQGYMTLGNFVVGLIIARLLGPSDLGVFIAVTAFTSVFLIGVQFGLPQAILQARTLRDDQVNAAFWSIAALGVIFFGVLWWVAPRLAGLYGADAFVGVMRLMGGVFLLTPMTAVGLALLRRDMRFARVAAIDATALTISSVVSVGAALLGAGVYSLVLGTFISMLSILVGIQLSHAWRPSWPRWRPVRGLLHFSSRTMVNNVLNLTTNRVDNMLVGAMLSTASLGLYNRAYSLARIPAEQFAESLGPLLFGSLSRVQDDVARSKRLYLTAAPLIAAATMPFFVLLGVAAPDLVTLLYGDAWSGAGAPLRVMAIGAVFFMLCVTLRSVVNAQGLVGQLTGILLVLFVVTILLIFGLAPLGLTAIAAGISVREALMFVLMMRLLGRSRLQLGARELTFALAPVLIAAAACLAASLLATAWAGAVAPDHRFLRVLAVAVAGFSVYALALLVQIWLWRSHPALGRMQELLTTVGGRALAGLAALAR</sequence>
<feature type="transmembrane region" description="Helical" evidence="7">
    <location>
        <begin position="133"/>
        <end position="157"/>
    </location>
</feature>
<gene>
    <name evidence="8" type="ORF">CKO31_02925</name>
</gene>
<comment type="similarity">
    <text evidence="2">Belongs to the polysaccharide synthase family.</text>
</comment>
<keyword evidence="6 7" id="KW-0472">Membrane</keyword>
<evidence type="ECO:0008006" key="10">
    <source>
        <dbReference type="Google" id="ProtNLM"/>
    </source>
</evidence>
<evidence type="ECO:0000256" key="4">
    <source>
        <dbReference type="ARBA" id="ARBA00022692"/>
    </source>
</evidence>
<evidence type="ECO:0000256" key="6">
    <source>
        <dbReference type="ARBA" id="ARBA00023136"/>
    </source>
</evidence>
<feature type="transmembrane region" description="Helical" evidence="7">
    <location>
        <begin position="65"/>
        <end position="89"/>
    </location>
</feature>
<keyword evidence="3" id="KW-1003">Cell membrane</keyword>
<feature type="transmembrane region" description="Helical" evidence="7">
    <location>
        <begin position="194"/>
        <end position="215"/>
    </location>
</feature>
<evidence type="ECO:0000256" key="2">
    <source>
        <dbReference type="ARBA" id="ARBA00007430"/>
    </source>
</evidence>
<feature type="transmembrane region" description="Helical" evidence="7">
    <location>
        <begin position="169"/>
        <end position="188"/>
    </location>
</feature>
<feature type="transmembrane region" description="Helical" evidence="7">
    <location>
        <begin position="101"/>
        <end position="121"/>
    </location>
</feature>
<name>A0ABS1CCS1_9GAMM</name>
<feature type="transmembrane region" description="Helical" evidence="7">
    <location>
        <begin position="346"/>
        <end position="366"/>
    </location>
</feature>
<evidence type="ECO:0000256" key="7">
    <source>
        <dbReference type="SAM" id="Phobius"/>
    </source>
</evidence>
<feature type="transmembrane region" description="Helical" evidence="7">
    <location>
        <begin position="41"/>
        <end position="59"/>
    </location>
</feature>
<comment type="caution">
    <text evidence="8">The sequence shown here is derived from an EMBL/GenBank/DDBJ whole genome shotgun (WGS) entry which is preliminary data.</text>
</comment>
<feature type="transmembrane region" description="Helical" evidence="7">
    <location>
        <begin position="469"/>
        <end position="491"/>
    </location>
</feature>
<accession>A0ABS1CCS1</accession>
<comment type="subcellular location">
    <subcellularLocation>
        <location evidence="1">Cell membrane</location>
        <topology evidence="1">Multi-pass membrane protein</topology>
    </subcellularLocation>
</comment>
<keyword evidence="4 7" id="KW-0812">Transmembrane</keyword>
<evidence type="ECO:0000256" key="1">
    <source>
        <dbReference type="ARBA" id="ARBA00004651"/>
    </source>
</evidence>
<feature type="transmembrane region" description="Helical" evidence="7">
    <location>
        <begin position="375"/>
        <end position="394"/>
    </location>
</feature>
<dbReference type="InterPro" id="IPR050833">
    <property type="entry name" value="Poly_Biosynth_Transport"/>
</dbReference>
<feature type="transmembrane region" description="Helical" evidence="7">
    <location>
        <begin position="400"/>
        <end position="420"/>
    </location>
</feature>
<dbReference type="CDD" id="cd13127">
    <property type="entry name" value="MATE_tuaB_like"/>
    <property type="match status" value="1"/>
</dbReference>
<organism evidence="8 9">
    <name type="scientific">Thiohalocapsa halophila</name>
    <dbReference type="NCBI Taxonomy" id="69359"/>
    <lineage>
        <taxon>Bacteria</taxon>
        <taxon>Pseudomonadati</taxon>
        <taxon>Pseudomonadota</taxon>
        <taxon>Gammaproteobacteria</taxon>
        <taxon>Chromatiales</taxon>
        <taxon>Chromatiaceae</taxon>
        <taxon>Thiohalocapsa</taxon>
    </lineage>
</organism>
<evidence type="ECO:0000313" key="9">
    <source>
        <dbReference type="Proteomes" id="UP000748752"/>
    </source>
</evidence>
<dbReference type="PANTHER" id="PTHR30250:SF10">
    <property type="entry name" value="LIPOPOLYSACCHARIDE BIOSYNTHESIS PROTEIN WZXC"/>
    <property type="match status" value="1"/>
</dbReference>
<protein>
    <recommendedName>
        <fullName evidence="10">Lipopolysaccharide biosynthesis protein</fullName>
    </recommendedName>
</protein>
<evidence type="ECO:0000256" key="3">
    <source>
        <dbReference type="ARBA" id="ARBA00022475"/>
    </source>
</evidence>